<dbReference type="InterPro" id="IPR017452">
    <property type="entry name" value="GPCR_Rhodpsn_7TM"/>
</dbReference>
<sequence length="763" mass="87307">MLPVKPALRCSVSEWNNNNLQLWAEAQQQRQVSGEIRQECRSLRNETHSKTVWDEKETSRRLTERVWDVSRWRDLLQSCAQKVDEEMDALTLSKELTEQALAATATPLEVSTECLMLREGRRGYELVADPVEEQLQKEVELIERVQRTLQQHIDEAFQQLCILQEARHQLTADLQNKTEALDIDKSCLTLTIASPHISLKTNPTRIPSGSSTPQEWVQLSSHNVVQAEEAMRSSQQMREDMSLSRAQLQNELEAESRATEFALRKRSHHEEQARDELQWQIRNTEAEIAEMESDIQELDADLQAKTAPLKLAHTRLENRTRRPGGDLCRDEVQHSLVAEVEQLEATVLALQQKLSKAQHSLQNLRLHHDQMLQDLSRKQEALSLEQRSLSTRTRLTSGSNPVRVVAPAVPLMNSCGRSNLQLLAEDWRWAFQAAIMPLNQLLLSIYILTFLIGVPTNILAFCTFCCKLRRKPTPIDVLLLNLTISDLLFLAFLPFKMKEAYDGMVWLLPFSLCPLTGFLFYVTIYNSTLLLTAVSVERYLGMAFPFQYAVCRRPRYAVWACIMFWAVSLSNLSFVYILPYSQWSEGNHGYSHNVSSPTAPPPTCYMEFTPEELNIVMPVRLELFLMLFCIPFLITCFCYINFILILSRLPNISRRRRLRCIGLALGTLVVFTVCFGPYNASHVVGFVRQESEEWRSIALLSSTLNACLDPLIFYLSSSVVRSTLNRLFRSVAEKLHILRCGAAPPNPEPKLPKTEKYKEEAPP</sequence>
<dbReference type="GO" id="GO:0005634">
    <property type="term" value="C:nucleus"/>
    <property type="evidence" value="ECO:0007669"/>
    <property type="project" value="TreeGrafter"/>
</dbReference>
<protein>
    <submittedName>
        <fullName evidence="12">Tektin 2 (testicular)</fullName>
    </submittedName>
</protein>
<evidence type="ECO:0000256" key="3">
    <source>
        <dbReference type="ARBA" id="ARBA00007209"/>
    </source>
</evidence>
<dbReference type="PROSITE" id="PS50262">
    <property type="entry name" value="G_PROTEIN_RECEP_F1_2"/>
    <property type="match status" value="1"/>
</dbReference>
<dbReference type="GO" id="GO:0060294">
    <property type="term" value="P:cilium movement involved in cell motility"/>
    <property type="evidence" value="ECO:0007669"/>
    <property type="project" value="InterPro"/>
</dbReference>
<dbReference type="InterPro" id="IPR048256">
    <property type="entry name" value="Tektin-like"/>
</dbReference>
<evidence type="ECO:0000256" key="10">
    <source>
        <dbReference type="SAM" id="Phobius"/>
    </source>
</evidence>
<dbReference type="GO" id="GO:0060271">
    <property type="term" value="P:cilium assembly"/>
    <property type="evidence" value="ECO:0007669"/>
    <property type="project" value="TreeGrafter"/>
</dbReference>
<evidence type="ECO:0000256" key="1">
    <source>
        <dbReference type="ARBA" id="ARBA00004370"/>
    </source>
</evidence>
<reference evidence="12" key="2">
    <citation type="submission" date="2025-09" db="UniProtKB">
        <authorList>
            <consortium name="Ensembl"/>
        </authorList>
    </citation>
    <scope>IDENTIFICATION</scope>
</reference>
<dbReference type="GeneTree" id="ENSGT00950000182894"/>
<evidence type="ECO:0000259" key="11">
    <source>
        <dbReference type="PROSITE" id="PS50262"/>
    </source>
</evidence>
<dbReference type="CDD" id="cd15170">
    <property type="entry name" value="7tmA_FFAR2_FFAR3"/>
    <property type="match status" value="1"/>
</dbReference>
<comment type="subcellular location">
    <subcellularLocation>
        <location evidence="2">Cytoplasm</location>
    </subcellularLocation>
    <subcellularLocation>
        <location evidence="1">Membrane</location>
    </subcellularLocation>
</comment>
<keyword evidence="7 10" id="KW-0472">Membrane</keyword>
<dbReference type="GO" id="GO:0016020">
    <property type="term" value="C:membrane"/>
    <property type="evidence" value="ECO:0007669"/>
    <property type="project" value="UniProtKB-SubCell"/>
</dbReference>
<dbReference type="STRING" id="30732.ENSOMEP00000020110"/>
<keyword evidence="8" id="KW-0175">Coiled coil</keyword>
<keyword evidence="6 10" id="KW-1133">Transmembrane helix</keyword>
<dbReference type="PRINTS" id="PR01904">
    <property type="entry name" value="GPR40FAMILY"/>
</dbReference>
<dbReference type="Proteomes" id="UP000261560">
    <property type="component" value="Unplaced"/>
</dbReference>
<evidence type="ECO:0000313" key="12">
    <source>
        <dbReference type="Ensembl" id="ENSOMEP00000020110.1"/>
    </source>
</evidence>
<dbReference type="SUPFAM" id="SSF81321">
    <property type="entry name" value="Family A G protein-coupled receptor-like"/>
    <property type="match status" value="1"/>
</dbReference>
<feature type="transmembrane region" description="Helical" evidence="10">
    <location>
        <begin position="623"/>
        <end position="646"/>
    </location>
</feature>
<dbReference type="GO" id="GO:0004930">
    <property type="term" value="F:G protein-coupled receptor activity"/>
    <property type="evidence" value="ECO:0007669"/>
    <property type="project" value="InterPro"/>
</dbReference>
<evidence type="ECO:0000256" key="6">
    <source>
        <dbReference type="ARBA" id="ARBA00022989"/>
    </source>
</evidence>
<feature type="transmembrane region" description="Helical" evidence="10">
    <location>
        <begin position="658"/>
        <end position="678"/>
    </location>
</feature>
<feature type="region of interest" description="Disordered" evidence="9">
    <location>
        <begin position="744"/>
        <end position="763"/>
    </location>
</feature>
<evidence type="ECO:0000256" key="9">
    <source>
        <dbReference type="SAM" id="MobiDB-lite"/>
    </source>
</evidence>
<feature type="transmembrane region" description="Helical" evidence="10">
    <location>
        <begin position="515"/>
        <end position="536"/>
    </location>
</feature>
<evidence type="ECO:0000256" key="4">
    <source>
        <dbReference type="ARBA" id="ARBA00022490"/>
    </source>
</evidence>
<dbReference type="InterPro" id="IPR013312">
    <property type="entry name" value="GPR40-rel_orph"/>
</dbReference>
<dbReference type="Pfam" id="PF00001">
    <property type="entry name" value="7tm_1"/>
    <property type="match status" value="1"/>
</dbReference>
<feature type="coiled-coil region" evidence="8">
    <location>
        <begin position="333"/>
        <end position="367"/>
    </location>
</feature>
<organism evidence="12 13">
    <name type="scientific">Oryzias melastigma</name>
    <name type="common">Marine medaka</name>
    <dbReference type="NCBI Taxonomy" id="30732"/>
    <lineage>
        <taxon>Eukaryota</taxon>
        <taxon>Metazoa</taxon>
        <taxon>Chordata</taxon>
        <taxon>Craniata</taxon>
        <taxon>Vertebrata</taxon>
        <taxon>Euteleostomi</taxon>
        <taxon>Actinopterygii</taxon>
        <taxon>Neopterygii</taxon>
        <taxon>Teleostei</taxon>
        <taxon>Neoteleostei</taxon>
        <taxon>Acanthomorphata</taxon>
        <taxon>Ovalentaria</taxon>
        <taxon>Atherinomorphae</taxon>
        <taxon>Beloniformes</taxon>
        <taxon>Adrianichthyidae</taxon>
        <taxon>Oryziinae</taxon>
        <taxon>Oryzias</taxon>
    </lineage>
</organism>
<dbReference type="Pfam" id="PF03148">
    <property type="entry name" value="Tektin"/>
    <property type="match status" value="1"/>
</dbReference>
<dbReference type="PaxDb" id="30732-ENSOMEP00000020110"/>
<keyword evidence="5 10" id="KW-0812">Transmembrane</keyword>
<feature type="transmembrane region" description="Helical" evidence="10">
    <location>
        <begin position="441"/>
        <end position="465"/>
    </location>
</feature>
<feature type="transmembrane region" description="Helical" evidence="10">
    <location>
        <begin position="556"/>
        <end position="578"/>
    </location>
</feature>
<name>A0A3B3CS11_ORYME</name>
<evidence type="ECO:0000256" key="2">
    <source>
        <dbReference type="ARBA" id="ARBA00004496"/>
    </source>
</evidence>
<dbReference type="AlphaFoldDB" id="A0A3B3CS11"/>
<comment type="similarity">
    <text evidence="3">Belongs to the tektin family.</text>
</comment>
<dbReference type="InterPro" id="IPR000435">
    <property type="entry name" value="Tektins"/>
</dbReference>
<dbReference type="GO" id="GO:0005737">
    <property type="term" value="C:cytoplasm"/>
    <property type="evidence" value="ECO:0007669"/>
    <property type="project" value="UniProtKB-SubCell"/>
</dbReference>
<proteinExistence type="inferred from homology"/>
<keyword evidence="4" id="KW-0963">Cytoplasm</keyword>
<feature type="compositionally biased region" description="Basic and acidic residues" evidence="9">
    <location>
        <begin position="750"/>
        <end position="763"/>
    </location>
</feature>
<accession>A0A3B3CS11</accession>
<dbReference type="GO" id="GO:0005929">
    <property type="term" value="C:cilium"/>
    <property type="evidence" value="ECO:0007669"/>
    <property type="project" value="UniProtKB-ARBA"/>
</dbReference>
<dbReference type="InterPro" id="IPR000276">
    <property type="entry name" value="GPCR_Rhodpsn"/>
</dbReference>
<dbReference type="PANTHER" id="PTHR19960:SF7">
    <property type="entry name" value="TEKTIN"/>
    <property type="match status" value="1"/>
</dbReference>
<feature type="coiled-coil region" evidence="8">
    <location>
        <begin position="238"/>
        <end position="301"/>
    </location>
</feature>
<dbReference type="GO" id="GO:0015630">
    <property type="term" value="C:microtubule cytoskeleton"/>
    <property type="evidence" value="ECO:0007669"/>
    <property type="project" value="TreeGrafter"/>
</dbReference>
<dbReference type="PRINTS" id="PR00237">
    <property type="entry name" value="GPCRRHODOPSN"/>
</dbReference>
<evidence type="ECO:0000256" key="7">
    <source>
        <dbReference type="ARBA" id="ARBA00023136"/>
    </source>
</evidence>
<reference evidence="12" key="1">
    <citation type="submission" date="2025-08" db="UniProtKB">
        <authorList>
            <consortium name="Ensembl"/>
        </authorList>
    </citation>
    <scope>IDENTIFICATION</scope>
</reference>
<evidence type="ECO:0000313" key="13">
    <source>
        <dbReference type="Proteomes" id="UP000261560"/>
    </source>
</evidence>
<keyword evidence="13" id="KW-1185">Reference proteome</keyword>
<dbReference type="Gene3D" id="1.20.1070.10">
    <property type="entry name" value="Rhodopsin 7-helix transmembrane proteins"/>
    <property type="match status" value="1"/>
</dbReference>
<evidence type="ECO:0000256" key="5">
    <source>
        <dbReference type="ARBA" id="ARBA00022692"/>
    </source>
</evidence>
<feature type="domain" description="G-protein coupled receptors family 1 profile" evidence="11">
    <location>
        <begin position="456"/>
        <end position="713"/>
    </location>
</feature>
<dbReference type="PANTHER" id="PTHR19960">
    <property type="entry name" value="TEKTIN"/>
    <property type="match status" value="1"/>
</dbReference>
<feature type="transmembrane region" description="Helical" evidence="10">
    <location>
        <begin position="477"/>
        <end position="495"/>
    </location>
</feature>
<evidence type="ECO:0000256" key="8">
    <source>
        <dbReference type="SAM" id="Coils"/>
    </source>
</evidence>
<dbReference type="Ensembl" id="ENSOMET00000029510.1">
    <property type="protein sequence ID" value="ENSOMEP00000020110.1"/>
    <property type="gene ID" value="ENSOMEG00000021938.1"/>
</dbReference>